<protein>
    <submittedName>
        <fullName evidence="2">Transposase</fullName>
    </submittedName>
</protein>
<organism evidence="2 3">
    <name type="scientific">Mailhella massiliensis</name>
    <dbReference type="NCBI Taxonomy" id="1903261"/>
    <lineage>
        <taxon>Bacteria</taxon>
        <taxon>Pseudomonadati</taxon>
        <taxon>Thermodesulfobacteriota</taxon>
        <taxon>Desulfovibrionia</taxon>
        <taxon>Desulfovibrionales</taxon>
        <taxon>Desulfovibrionaceae</taxon>
        <taxon>Mailhella</taxon>
    </lineage>
</organism>
<evidence type="ECO:0000313" key="2">
    <source>
        <dbReference type="EMBL" id="HJD97198.1"/>
    </source>
</evidence>
<reference evidence="2" key="1">
    <citation type="journal article" date="2021" name="PeerJ">
        <title>Extensive microbial diversity within the chicken gut microbiome revealed by metagenomics and culture.</title>
        <authorList>
            <person name="Gilroy R."/>
            <person name="Ravi A."/>
            <person name="Getino M."/>
            <person name="Pursley I."/>
            <person name="Horton D.L."/>
            <person name="Alikhan N.F."/>
            <person name="Baker D."/>
            <person name="Gharbi K."/>
            <person name="Hall N."/>
            <person name="Watson M."/>
            <person name="Adriaenssens E.M."/>
            <person name="Foster-Nyarko E."/>
            <person name="Jarju S."/>
            <person name="Secka A."/>
            <person name="Antonio M."/>
            <person name="Oren A."/>
            <person name="Chaudhuri R.R."/>
            <person name="La Ragione R."/>
            <person name="Hildebrand F."/>
            <person name="Pallen M.J."/>
        </authorList>
    </citation>
    <scope>NUCLEOTIDE SEQUENCE</scope>
    <source>
        <strain evidence="2">ChiGjej2B2-19336</strain>
    </source>
</reference>
<accession>A0A921AWS0</accession>
<name>A0A921AWS0_9BACT</name>
<dbReference type="GO" id="GO:0003677">
    <property type="term" value="F:DNA binding"/>
    <property type="evidence" value="ECO:0007669"/>
    <property type="project" value="InterPro"/>
</dbReference>
<sequence length="186" mass="21229">VMIPQKYAILSVMGYIKSKSFLMIFDEIFQLKYGYVDRRFWSVGYYVSTAGLNEVFIRKYIRDQDRGDIMLDKRAAEEYTDPFSPKQGKLLEEQAVSQSTWGLNHGKKTGRRPEKFKPAPLRREQVQATRVTGGPDCKVFPGKAFSRNRFSAHAAFCDMELPSARVPQKYAALTSVQRNAAAFPGR</sequence>
<dbReference type="PANTHER" id="PTHR33360:SF2">
    <property type="entry name" value="TRANSPOSASE FOR INSERTION SEQUENCE ELEMENT IS200"/>
    <property type="match status" value="1"/>
</dbReference>
<comment type="caution">
    <text evidence="2">The sequence shown here is derived from an EMBL/GenBank/DDBJ whole genome shotgun (WGS) entry which is preliminary data.</text>
</comment>
<dbReference type="SUPFAM" id="SSF143422">
    <property type="entry name" value="Transposase IS200-like"/>
    <property type="match status" value="1"/>
</dbReference>
<dbReference type="EMBL" id="DYZA01000119">
    <property type="protein sequence ID" value="HJD97198.1"/>
    <property type="molecule type" value="Genomic_DNA"/>
</dbReference>
<dbReference type="Gene3D" id="3.30.70.1290">
    <property type="entry name" value="Transposase IS200-like"/>
    <property type="match status" value="1"/>
</dbReference>
<reference evidence="2" key="2">
    <citation type="submission" date="2021-09" db="EMBL/GenBank/DDBJ databases">
        <authorList>
            <person name="Gilroy R."/>
        </authorList>
    </citation>
    <scope>NUCLEOTIDE SEQUENCE</scope>
    <source>
        <strain evidence="2">ChiGjej2B2-19336</strain>
    </source>
</reference>
<dbReference type="InterPro" id="IPR036515">
    <property type="entry name" value="Transposase_17_sf"/>
</dbReference>
<dbReference type="RefSeq" id="WP_304122113.1">
    <property type="nucleotide sequence ID" value="NZ_DYZA01000119.1"/>
</dbReference>
<evidence type="ECO:0000313" key="3">
    <source>
        <dbReference type="Proteomes" id="UP000698963"/>
    </source>
</evidence>
<evidence type="ECO:0000259" key="1">
    <source>
        <dbReference type="Pfam" id="PF01797"/>
    </source>
</evidence>
<feature type="non-terminal residue" evidence="2">
    <location>
        <position position="1"/>
    </location>
</feature>
<dbReference type="InterPro" id="IPR002686">
    <property type="entry name" value="Transposase_17"/>
</dbReference>
<dbReference type="Pfam" id="PF01797">
    <property type="entry name" value="Y1_Tnp"/>
    <property type="match status" value="1"/>
</dbReference>
<dbReference type="GO" id="GO:0006313">
    <property type="term" value="P:DNA transposition"/>
    <property type="evidence" value="ECO:0007669"/>
    <property type="project" value="InterPro"/>
</dbReference>
<feature type="domain" description="Transposase IS200-like" evidence="1">
    <location>
        <begin position="2"/>
        <end position="64"/>
    </location>
</feature>
<proteinExistence type="predicted"/>
<gene>
    <name evidence="2" type="ORF">K8W16_06100</name>
</gene>
<dbReference type="GO" id="GO:0004803">
    <property type="term" value="F:transposase activity"/>
    <property type="evidence" value="ECO:0007669"/>
    <property type="project" value="InterPro"/>
</dbReference>
<dbReference type="PANTHER" id="PTHR33360">
    <property type="entry name" value="TRANSPOSASE FOR INSERTION SEQUENCE ELEMENT IS200"/>
    <property type="match status" value="1"/>
</dbReference>
<dbReference type="AlphaFoldDB" id="A0A921AWS0"/>
<dbReference type="Proteomes" id="UP000698963">
    <property type="component" value="Unassembled WGS sequence"/>
</dbReference>